<gene>
    <name evidence="9" type="ORF">CARG_08390</name>
</gene>
<evidence type="ECO:0000259" key="8">
    <source>
        <dbReference type="Pfam" id="PF02771"/>
    </source>
</evidence>
<proteinExistence type="inferred from homology"/>
<keyword evidence="5" id="KW-0560">Oxidoreductase</keyword>
<keyword evidence="4 5" id="KW-0274">FAD</keyword>
<feature type="domain" description="Acyl-CoA dehydrogenase/oxidase N-terminal" evidence="8">
    <location>
        <begin position="45"/>
        <end position="147"/>
    </location>
</feature>
<dbReference type="STRING" id="1348662.CARG_08390"/>
<dbReference type="Gene3D" id="1.10.540.10">
    <property type="entry name" value="Acyl-CoA dehydrogenase/oxidase, N-terminal domain"/>
    <property type="match status" value="1"/>
</dbReference>
<protein>
    <recommendedName>
        <fullName evidence="11">Acyl-CoA dehydrogenase</fullName>
    </recommendedName>
</protein>
<evidence type="ECO:0008006" key="11">
    <source>
        <dbReference type="Google" id="ProtNLM"/>
    </source>
</evidence>
<dbReference type="PATRIC" id="fig|1348662.3.peg.1653"/>
<dbReference type="Gene3D" id="2.40.110.10">
    <property type="entry name" value="Butyryl-CoA Dehydrogenase, subunit A, domain 2"/>
    <property type="match status" value="1"/>
</dbReference>
<dbReference type="AlphaFoldDB" id="U3GW67"/>
<evidence type="ECO:0000256" key="4">
    <source>
        <dbReference type="ARBA" id="ARBA00022827"/>
    </source>
</evidence>
<comment type="similarity">
    <text evidence="2 5">Belongs to the acyl-CoA dehydrogenase family.</text>
</comment>
<dbReference type="Pfam" id="PF02770">
    <property type="entry name" value="Acyl-CoA_dh_M"/>
    <property type="match status" value="1"/>
</dbReference>
<evidence type="ECO:0000256" key="3">
    <source>
        <dbReference type="ARBA" id="ARBA00022630"/>
    </source>
</evidence>
<dbReference type="InterPro" id="IPR045008">
    <property type="entry name" value="ACX4-like"/>
</dbReference>
<sequence length="414" mass="45225">MNDDHAPFPGPHAAAPLADSPINTELLANVPFPNADILEVERLLSEEERAHLHKVRNFLQTEIRPVVGPYWDREEFPFELLPKLAEYGLGEIELSGFSRLLKGLLYAEVTRADVSLSALVGIHNELVVGAIDQLGSEEHKNTWLDGLRNFTKVGCFALTEPDHGSDIAGGLATTAKRTEDGWVITGSKRWIGGGTFADFAVVFARDVDDNHVKGFIVELDRDGVSKTKISRKMGLRIMQNADLGFDNVLVPHAALLPGATTFAGTNVMLRNSRAWVGWQAAGVQLAIFERARDYVLTRDQFGKKLAKFQLVQEQLARMVGNAAASISMLAQVAWLQENSGFDMPHAALAKATATRFARESASLARAMGGGNGILTDFELSKLFNDVEILYTYEGTYEINSLIVGRAVTGVSAFV</sequence>
<reference evidence="9 10" key="1">
    <citation type="journal article" date="2013" name="Genome Announc.">
        <title>Whole-Genome Sequence of the Clinical Strain Corynebacterium argentoratense DSM 44202, Isolated from a Human Throat Specimen.</title>
        <authorList>
            <person name="Bomholt C."/>
            <person name="Glaub A."/>
            <person name="Gravermann K."/>
            <person name="Albersmeier A."/>
            <person name="Brinkrolf K."/>
            <person name="Ruckert C."/>
            <person name="Tauch A."/>
        </authorList>
    </citation>
    <scope>NUCLEOTIDE SEQUENCE [LARGE SCALE GENOMIC DNA]</scope>
    <source>
        <strain evidence="9">DSM 44202</strain>
    </source>
</reference>
<dbReference type="PANTHER" id="PTHR43188">
    <property type="entry name" value="ACYL-COENZYME A OXIDASE"/>
    <property type="match status" value="1"/>
</dbReference>
<dbReference type="SUPFAM" id="SSF47203">
    <property type="entry name" value="Acyl-CoA dehydrogenase C-terminal domain-like"/>
    <property type="match status" value="1"/>
</dbReference>
<evidence type="ECO:0000313" key="10">
    <source>
        <dbReference type="Proteomes" id="UP000016943"/>
    </source>
</evidence>
<evidence type="ECO:0000256" key="1">
    <source>
        <dbReference type="ARBA" id="ARBA00001974"/>
    </source>
</evidence>
<evidence type="ECO:0000256" key="2">
    <source>
        <dbReference type="ARBA" id="ARBA00009347"/>
    </source>
</evidence>
<name>U3GW67_9CORY</name>
<dbReference type="InterPro" id="IPR006091">
    <property type="entry name" value="Acyl-CoA_Oxase/DH_mid-dom"/>
</dbReference>
<dbReference type="InterPro" id="IPR046373">
    <property type="entry name" value="Acyl-CoA_Oxase/DH_mid-dom_sf"/>
</dbReference>
<dbReference type="GO" id="GO:0050660">
    <property type="term" value="F:flavin adenine dinucleotide binding"/>
    <property type="evidence" value="ECO:0007669"/>
    <property type="project" value="InterPro"/>
</dbReference>
<keyword evidence="3 5" id="KW-0285">Flavoprotein</keyword>
<feature type="domain" description="Acyl-CoA oxidase/dehydrogenase middle" evidence="7">
    <location>
        <begin position="155"/>
        <end position="248"/>
    </location>
</feature>
<dbReference type="KEGG" id="caz:CARG_08390"/>
<dbReference type="GO" id="GO:0003995">
    <property type="term" value="F:acyl-CoA dehydrogenase activity"/>
    <property type="evidence" value="ECO:0007669"/>
    <property type="project" value="InterPro"/>
</dbReference>
<dbReference type="eggNOG" id="COG1960">
    <property type="taxonomic scope" value="Bacteria"/>
</dbReference>
<dbReference type="SUPFAM" id="SSF56645">
    <property type="entry name" value="Acyl-CoA dehydrogenase NM domain-like"/>
    <property type="match status" value="1"/>
</dbReference>
<comment type="cofactor">
    <cofactor evidence="1 5">
        <name>FAD</name>
        <dbReference type="ChEBI" id="CHEBI:57692"/>
    </cofactor>
</comment>
<evidence type="ECO:0000259" key="6">
    <source>
        <dbReference type="Pfam" id="PF00441"/>
    </source>
</evidence>
<evidence type="ECO:0000313" key="9">
    <source>
        <dbReference type="EMBL" id="AGU15780.1"/>
    </source>
</evidence>
<dbReference type="Proteomes" id="UP000016943">
    <property type="component" value="Chromosome"/>
</dbReference>
<dbReference type="HOGENOM" id="CLU_018204_8_2_11"/>
<dbReference type="InterPro" id="IPR009100">
    <property type="entry name" value="AcylCoA_DH/oxidase_NM_dom_sf"/>
</dbReference>
<dbReference type="InterPro" id="IPR009075">
    <property type="entry name" value="AcylCo_DH/oxidase_C"/>
</dbReference>
<dbReference type="PANTHER" id="PTHR43188:SF1">
    <property type="entry name" value="ACYL-COA DEHYDROGENASE"/>
    <property type="match status" value="1"/>
</dbReference>
<keyword evidence="10" id="KW-1185">Reference proteome</keyword>
<dbReference type="InterPro" id="IPR036250">
    <property type="entry name" value="AcylCo_DH-like_C"/>
</dbReference>
<dbReference type="Gene3D" id="1.20.140.10">
    <property type="entry name" value="Butyryl-CoA Dehydrogenase, subunit A, domain 3"/>
    <property type="match status" value="1"/>
</dbReference>
<dbReference type="RefSeq" id="WP_021012173.1">
    <property type="nucleotide sequence ID" value="NC_022198.1"/>
</dbReference>
<accession>U3GW67</accession>
<dbReference type="InterPro" id="IPR013786">
    <property type="entry name" value="AcylCoA_DH/ox_N"/>
</dbReference>
<dbReference type="GO" id="GO:0006635">
    <property type="term" value="P:fatty acid beta-oxidation"/>
    <property type="evidence" value="ECO:0007669"/>
    <property type="project" value="InterPro"/>
</dbReference>
<feature type="domain" description="Acyl-CoA dehydrogenase/oxidase C-terminal" evidence="6">
    <location>
        <begin position="268"/>
        <end position="407"/>
    </location>
</feature>
<evidence type="ECO:0000259" key="7">
    <source>
        <dbReference type="Pfam" id="PF02770"/>
    </source>
</evidence>
<dbReference type="GeneID" id="78250419"/>
<dbReference type="InterPro" id="IPR037069">
    <property type="entry name" value="AcylCoA_DH/ox_N_sf"/>
</dbReference>
<dbReference type="EMBL" id="CP006365">
    <property type="protein sequence ID" value="AGU15780.1"/>
    <property type="molecule type" value="Genomic_DNA"/>
</dbReference>
<dbReference type="Pfam" id="PF00441">
    <property type="entry name" value="Acyl-CoA_dh_1"/>
    <property type="match status" value="1"/>
</dbReference>
<dbReference type="OrthoDB" id="9770681at2"/>
<dbReference type="Pfam" id="PF02771">
    <property type="entry name" value="Acyl-CoA_dh_N"/>
    <property type="match status" value="1"/>
</dbReference>
<organism evidence="9 10">
    <name type="scientific">Corynebacterium argentoratense DSM 44202</name>
    <dbReference type="NCBI Taxonomy" id="1348662"/>
    <lineage>
        <taxon>Bacteria</taxon>
        <taxon>Bacillati</taxon>
        <taxon>Actinomycetota</taxon>
        <taxon>Actinomycetes</taxon>
        <taxon>Mycobacteriales</taxon>
        <taxon>Corynebacteriaceae</taxon>
        <taxon>Corynebacterium</taxon>
    </lineage>
</organism>
<evidence type="ECO:0000256" key="5">
    <source>
        <dbReference type="RuleBase" id="RU362125"/>
    </source>
</evidence>